<evidence type="ECO:0000313" key="4">
    <source>
        <dbReference type="Proteomes" id="UP000184216"/>
    </source>
</evidence>
<evidence type="ECO:0000313" key="5">
    <source>
        <dbReference type="Proteomes" id="UP000198431"/>
    </source>
</evidence>
<keyword evidence="4" id="KW-1185">Reference proteome</keyword>
<gene>
    <name evidence="2" type="ORF">B0A72_21965</name>
    <name evidence="3" type="ORF">SAMN05444387_4020</name>
</gene>
<dbReference type="Proteomes" id="UP000184216">
    <property type="component" value="Unassembled WGS sequence"/>
</dbReference>
<feature type="transmembrane region" description="Helical" evidence="1">
    <location>
        <begin position="188"/>
        <end position="209"/>
    </location>
</feature>
<reference evidence="2 5" key="1">
    <citation type="submission" date="2016-11" db="EMBL/GenBank/DDBJ databases">
        <title>Whole genomes of Flavobacteriaceae.</title>
        <authorList>
            <person name="Stine C."/>
            <person name="Li C."/>
            <person name="Tadesse D."/>
        </authorList>
    </citation>
    <scope>NUCLEOTIDE SEQUENCE [LARGE SCALE GENOMIC DNA]</scope>
    <source>
        <strain evidence="2 5">ATCC 19366</strain>
    </source>
</reference>
<feature type="transmembrane region" description="Helical" evidence="1">
    <location>
        <begin position="221"/>
        <end position="240"/>
    </location>
</feature>
<dbReference type="Proteomes" id="UP000198431">
    <property type="component" value="Unassembled WGS sequence"/>
</dbReference>
<dbReference type="EMBL" id="MUHB01000027">
    <property type="protein sequence ID" value="OXA99514.1"/>
    <property type="molecule type" value="Genomic_DNA"/>
</dbReference>
<feature type="transmembrane region" description="Helical" evidence="1">
    <location>
        <begin position="43"/>
        <end position="66"/>
    </location>
</feature>
<proteinExistence type="predicted"/>
<dbReference type="AlphaFoldDB" id="A0AB36NUT0"/>
<keyword evidence="1" id="KW-0472">Membrane</keyword>
<keyword evidence="1" id="KW-1133">Transmembrane helix</keyword>
<accession>A0AB36NUT0</accession>
<dbReference type="RefSeq" id="WP_073397592.1">
    <property type="nucleotide sequence ID" value="NZ_FRBX01000006.1"/>
</dbReference>
<evidence type="ECO:0000256" key="1">
    <source>
        <dbReference type="SAM" id="Phobius"/>
    </source>
</evidence>
<feature type="transmembrane region" description="Helical" evidence="1">
    <location>
        <begin position="86"/>
        <end position="102"/>
    </location>
</feature>
<organism evidence="2 5">
    <name type="scientific">Flavobacterium pectinovorum</name>
    <dbReference type="NCBI Taxonomy" id="29533"/>
    <lineage>
        <taxon>Bacteria</taxon>
        <taxon>Pseudomonadati</taxon>
        <taxon>Bacteroidota</taxon>
        <taxon>Flavobacteriia</taxon>
        <taxon>Flavobacteriales</taxon>
        <taxon>Flavobacteriaceae</taxon>
        <taxon>Flavobacterium</taxon>
    </lineage>
</organism>
<reference evidence="3 4" key="2">
    <citation type="submission" date="2016-11" db="EMBL/GenBank/DDBJ databases">
        <authorList>
            <person name="Varghese N."/>
            <person name="Submissions S."/>
        </authorList>
    </citation>
    <scope>NUCLEOTIDE SEQUENCE [LARGE SCALE GENOMIC DNA]</scope>
    <source>
        <strain evidence="3 4">DSM 6368</strain>
    </source>
</reference>
<comment type="caution">
    <text evidence="2">The sequence shown here is derived from an EMBL/GenBank/DDBJ whole genome shotgun (WGS) entry which is preliminary data.</text>
</comment>
<keyword evidence="1" id="KW-0812">Transmembrane</keyword>
<protein>
    <submittedName>
        <fullName evidence="2">Uncharacterized protein</fullName>
    </submittedName>
</protein>
<feature type="transmembrane region" description="Helical" evidence="1">
    <location>
        <begin position="108"/>
        <end position="130"/>
    </location>
</feature>
<sequence>MNSIKNKFSFFFITTVIFNLSYSILYLFKFYSKDFYINEGADIINLLFFQVSSIILLIFFSILNPLKIFISAKRGIDNRKKQNKKYFDIMSYNIISLDNALTPYLITILFIFFFSLILIGFVLIINYLGLPFLEVLKFPFRFARNVNQSELYYGVYSFLFLNIGYILYNPQKSVESYLLKFKVYVNSGIIAFCLCAFFILFNIIFYFSGNDINNDIFTDKAKIAYAMFFNIAFVANSYLVEKGYLNIEK</sequence>
<evidence type="ECO:0000313" key="2">
    <source>
        <dbReference type="EMBL" id="OXA99514.1"/>
    </source>
</evidence>
<feature type="transmembrane region" description="Helical" evidence="1">
    <location>
        <begin position="151"/>
        <end position="168"/>
    </location>
</feature>
<evidence type="ECO:0000313" key="3">
    <source>
        <dbReference type="EMBL" id="SHN08484.1"/>
    </source>
</evidence>
<name>A0AB36NUT0_9FLAO</name>
<feature type="transmembrane region" description="Helical" evidence="1">
    <location>
        <begin position="9"/>
        <end position="31"/>
    </location>
</feature>
<dbReference type="EMBL" id="FRBX01000006">
    <property type="protein sequence ID" value="SHN08484.1"/>
    <property type="molecule type" value="Genomic_DNA"/>
</dbReference>